<dbReference type="InterPro" id="IPR007318">
    <property type="entry name" value="Phopholipid_MeTrfase"/>
</dbReference>
<evidence type="ECO:0000256" key="3">
    <source>
        <dbReference type="ARBA" id="ARBA00022989"/>
    </source>
</evidence>
<evidence type="ECO:0000313" key="7">
    <source>
        <dbReference type="Proteomes" id="UP000199531"/>
    </source>
</evidence>
<evidence type="ECO:0000256" key="4">
    <source>
        <dbReference type="ARBA" id="ARBA00023136"/>
    </source>
</evidence>
<keyword evidence="2 5" id="KW-0812">Transmembrane</keyword>
<dbReference type="Proteomes" id="UP000199531">
    <property type="component" value="Unassembled WGS sequence"/>
</dbReference>
<dbReference type="PANTHER" id="PTHR12714">
    <property type="entry name" value="PROTEIN-S ISOPRENYLCYSTEINE O-METHYLTRANSFERASE"/>
    <property type="match status" value="1"/>
</dbReference>
<proteinExistence type="predicted"/>
<accession>A0A1H8D182</accession>
<dbReference type="GO" id="GO:0012505">
    <property type="term" value="C:endomembrane system"/>
    <property type="evidence" value="ECO:0007669"/>
    <property type="project" value="UniProtKB-SubCell"/>
</dbReference>
<sequence length="160" mass="18194">MDVRRQHPLEYRVPPPVVDAACALLMWLAARATPALQWDWSASWRWGLLSGLSLAGGLVALGGLWAFQRAHTTFNPLHPERASALVQGGVYRFTRNPMYLGMALVLLGWACWLAHPLAFACIPLALAYLQRFQIQPEERVLRAHFGSDYEAYCRHVRRWI</sequence>
<keyword evidence="6" id="KW-0808">Transferase</keyword>
<dbReference type="GO" id="GO:0008168">
    <property type="term" value="F:methyltransferase activity"/>
    <property type="evidence" value="ECO:0007669"/>
    <property type="project" value="UniProtKB-KW"/>
</dbReference>
<evidence type="ECO:0000256" key="5">
    <source>
        <dbReference type="SAM" id="Phobius"/>
    </source>
</evidence>
<evidence type="ECO:0000256" key="2">
    <source>
        <dbReference type="ARBA" id="ARBA00022692"/>
    </source>
</evidence>
<organism evidence="6 7">
    <name type="scientific">Brachymonas denitrificans DSM 15123</name>
    <dbReference type="NCBI Taxonomy" id="1121117"/>
    <lineage>
        <taxon>Bacteria</taxon>
        <taxon>Pseudomonadati</taxon>
        <taxon>Pseudomonadota</taxon>
        <taxon>Betaproteobacteria</taxon>
        <taxon>Burkholderiales</taxon>
        <taxon>Comamonadaceae</taxon>
        <taxon>Brachymonas</taxon>
    </lineage>
</organism>
<keyword evidence="6" id="KW-0489">Methyltransferase</keyword>
<dbReference type="PANTHER" id="PTHR12714:SF24">
    <property type="entry name" value="SLR1182 PROTEIN"/>
    <property type="match status" value="1"/>
</dbReference>
<evidence type="ECO:0000313" key="6">
    <source>
        <dbReference type="EMBL" id="SEN00909.1"/>
    </source>
</evidence>
<keyword evidence="3 5" id="KW-1133">Transmembrane helix</keyword>
<dbReference type="OrthoDB" id="9811969at2"/>
<keyword evidence="4 5" id="KW-0472">Membrane</keyword>
<dbReference type="RefSeq" id="WP_091812801.1">
    <property type="nucleotide sequence ID" value="NZ_FOCW01000001.1"/>
</dbReference>
<dbReference type="Gene3D" id="1.20.120.1630">
    <property type="match status" value="1"/>
</dbReference>
<feature type="transmembrane region" description="Helical" evidence="5">
    <location>
        <begin position="99"/>
        <end position="129"/>
    </location>
</feature>
<evidence type="ECO:0000256" key="1">
    <source>
        <dbReference type="ARBA" id="ARBA00004127"/>
    </source>
</evidence>
<dbReference type="EMBL" id="FOCW01000001">
    <property type="protein sequence ID" value="SEN00909.1"/>
    <property type="molecule type" value="Genomic_DNA"/>
</dbReference>
<gene>
    <name evidence="6" type="ORF">SAMN02745977_00137</name>
</gene>
<dbReference type="Pfam" id="PF04191">
    <property type="entry name" value="PEMT"/>
    <property type="match status" value="1"/>
</dbReference>
<comment type="subcellular location">
    <subcellularLocation>
        <location evidence="1">Endomembrane system</location>
        <topology evidence="1">Multi-pass membrane protein</topology>
    </subcellularLocation>
</comment>
<keyword evidence="7" id="KW-1185">Reference proteome</keyword>
<name>A0A1H8D182_9BURK</name>
<protein>
    <submittedName>
        <fullName evidence="6">Protein-S-isoprenylcysteine O-methyltransferase Ste14</fullName>
    </submittedName>
</protein>
<dbReference type="AlphaFoldDB" id="A0A1H8D182"/>
<dbReference type="STRING" id="1121117.SAMN02745977_00137"/>
<feature type="transmembrane region" description="Helical" evidence="5">
    <location>
        <begin position="46"/>
        <end position="67"/>
    </location>
</feature>
<dbReference type="GO" id="GO:0032259">
    <property type="term" value="P:methylation"/>
    <property type="evidence" value="ECO:0007669"/>
    <property type="project" value="UniProtKB-KW"/>
</dbReference>
<reference evidence="6 7" key="1">
    <citation type="submission" date="2016-10" db="EMBL/GenBank/DDBJ databases">
        <authorList>
            <person name="de Groot N.N."/>
        </authorList>
    </citation>
    <scope>NUCLEOTIDE SEQUENCE [LARGE SCALE GENOMIC DNA]</scope>
    <source>
        <strain evidence="6 7">DSM 15123</strain>
    </source>
</reference>